<sequence length="130" mass="14480">MFIRIVLIFIAVPVLEIYTLLRAGELIGLWPTLGLILLTGVAGAWLARTQGLELLLQIQRELAAGRMPTEKLFDGAMVLAGGLVLLTPGFWTDLLGFFCLVPATRELLKKVLRKWAEKRLASGSVRIYRF</sequence>
<evidence type="ECO:0000256" key="1">
    <source>
        <dbReference type="SAM" id="Phobius"/>
    </source>
</evidence>
<dbReference type="NCBIfam" id="NF008528">
    <property type="entry name" value="PRK11463.1-2"/>
    <property type="match status" value="1"/>
</dbReference>
<accession>A0A5D3WM44</accession>
<dbReference type="AlphaFoldDB" id="A0A5D3WM44"/>
<reference evidence="2 3" key="1">
    <citation type="submission" date="2019-07" db="EMBL/GenBank/DDBJ databases">
        <title>Genomic Encyclopedia of Type Strains, Phase IV (KMG-IV): sequencing the most valuable type-strain genomes for metagenomic binning, comparative biology and taxonomic classification.</title>
        <authorList>
            <person name="Goeker M."/>
        </authorList>
    </citation>
    <scope>NUCLEOTIDE SEQUENCE [LARGE SCALE GENOMIC DNA]</scope>
    <source>
        <strain evidence="2 3">SS015</strain>
    </source>
</reference>
<evidence type="ECO:0000313" key="2">
    <source>
        <dbReference type="EMBL" id="TYP00246.1"/>
    </source>
</evidence>
<keyword evidence="1" id="KW-0812">Transmembrane</keyword>
<dbReference type="RefSeq" id="WP_148894441.1">
    <property type="nucleotide sequence ID" value="NZ_VNIB01000001.1"/>
</dbReference>
<gene>
    <name evidence="2" type="ORF">EDC39_101407</name>
</gene>
<keyword evidence="3" id="KW-1185">Reference proteome</keyword>
<dbReference type="Pfam" id="PF04186">
    <property type="entry name" value="FxsA"/>
    <property type="match status" value="1"/>
</dbReference>
<feature type="transmembrane region" description="Helical" evidence="1">
    <location>
        <begin position="5"/>
        <end position="21"/>
    </location>
</feature>
<proteinExistence type="predicted"/>
<dbReference type="PANTHER" id="PTHR35335">
    <property type="entry name" value="UPF0716 PROTEIN FXSA"/>
    <property type="match status" value="1"/>
</dbReference>
<keyword evidence="1" id="KW-0472">Membrane</keyword>
<dbReference type="OrthoDB" id="9792788at2"/>
<dbReference type="InterPro" id="IPR007313">
    <property type="entry name" value="FxsA"/>
</dbReference>
<keyword evidence="1" id="KW-1133">Transmembrane helix</keyword>
<organism evidence="2 3">
    <name type="scientific">Geothermobacter ehrlichii</name>
    <dbReference type="NCBI Taxonomy" id="213224"/>
    <lineage>
        <taxon>Bacteria</taxon>
        <taxon>Pseudomonadati</taxon>
        <taxon>Thermodesulfobacteriota</taxon>
        <taxon>Desulfuromonadia</taxon>
        <taxon>Desulfuromonadales</taxon>
        <taxon>Geothermobacteraceae</taxon>
        <taxon>Geothermobacter</taxon>
    </lineage>
</organism>
<dbReference type="GO" id="GO:0016020">
    <property type="term" value="C:membrane"/>
    <property type="evidence" value="ECO:0007669"/>
    <property type="project" value="InterPro"/>
</dbReference>
<dbReference type="EMBL" id="VNIB01000001">
    <property type="protein sequence ID" value="TYP00246.1"/>
    <property type="molecule type" value="Genomic_DNA"/>
</dbReference>
<comment type="caution">
    <text evidence="2">The sequence shown here is derived from an EMBL/GenBank/DDBJ whole genome shotgun (WGS) entry which is preliminary data.</text>
</comment>
<feature type="transmembrane region" description="Helical" evidence="1">
    <location>
        <begin position="76"/>
        <end position="103"/>
    </location>
</feature>
<protein>
    <submittedName>
        <fullName evidence="2">UPF0716 protein FxsA</fullName>
    </submittedName>
</protein>
<name>A0A5D3WM44_9BACT</name>
<dbReference type="Proteomes" id="UP000324159">
    <property type="component" value="Unassembled WGS sequence"/>
</dbReference>
<feature type="transmembrane region" description="Helical" evidence="1">
    <location>
        <begin position="27"/>
        <end position="47"/>
    </location>
</feature>
<evidence type="ECO:0000313" key="3">
    <source>
        <dbReference type="Proteomes" id="UP000324159"/>
    </source>
</evidence>
<dbReference type="PANTHER" id="PTHR35335:SF1">
    <property type="entry name" value="UPF0716 PROTEIN FXSA"/>
    <property type="match status" value="1"/>
</dbReference>